<sequence>MDDDSKSQLSSDQEEGTGLEAGGMNPESGAIHFGSVRHAKLNKPSILKGWTAQLSSSHSERQSPLMIRSSKHGYISKDLDSPPLYRTPKVGKPSKKPNERNPGNDPSFNVDTAAS</sequence>
<evidence type="ECO:0000313" key="2">
    <source>
        <dbReference type="EMBL" id="KIY61312.1"/>
    </source>
</evidence>
<feature type="region of interest" description="Disordered" evidence="1">
    <location>
        <begin position="52"/>
        <end position="115"/>
    </location>
</feature>
<evidence type="ECO:0000313" key="3">
    <source>
        <dbReference type="Proteomes" id="UP000054007"/>
    </source>
</evidence>
<dbReference type="Proteomes" id="UP000054007">
    <property type="component" value="Unassembled WGS sequence"/>
</dbReference>
<feature type="region of interest" description="Disordered" evidence="1">
    <location>
        <begin position="1"/>
        <end position="36"/>
    </location>
</feature>
<keyword evidence="3" id="KW-1185">Reference proteome</keyword>
<gene>
    <name evidence="2" type="ORF">CYLTODRAFT_415524</name>
</gene>
<name>A0A0D7ASX8_9AGAR</name>
<dbReference type="EMBL" id="KN880978">
    <property type="protein sequence ID" value="KIY61312.1"/>
    <property type="molecule type" value="Genomic_DNA"/>
</dbReference>
<evidence type="ECO:0000256" key="1">
    <source>
        <dbReference type="SAM" id="MobiDB-lite"/>
    </source>
</evidence>
<proteinExistence type="predicted"/>
<reference evidence="2 3" key="1">
    <citation type="journal article" date="2015" name="Fungal Genet. Biol.">
        <title>Evolution of novel wood decay mechanisms in Agaricales revealed by the genome sequences of Fistulina hepatica and Cylindrobasidium torrendii.</title>
        <authorList>
            <person name="Floudas D."/>
            <person name="Held B.W."/>
            <person name="Riley R."/>
            <person name="Nagy L.G."/>
            <person name="Koehler G."/>
            <person name="Ransdell A.S."/>
            <person name="Younus H."/>
            <person name="Chow J."/>
            <person name="Chiniquy J."/>
            <person name="Lipzen A."/>
            <person name="Tritt A."/>
            <person name="Sun H."/>
            <person name="Haridas S."/>
            <person name="LaButti K."/>
            <person name="Ohm R.A."/>
            <person name="Kues U."/>
            <person name="Blanchette R.A."/>
            <person name="Grigoriev I.V."/>
            <person name="Minto R.E."/>
            <person name="Hibbett D.S."/>
        </authorList>
    </citation>
    <scope>NUCLEOTIDE SEQUENCE [LARGE SCALE GENOMIC DNA]</scope>
    <source>
        <strain evidence="2 3">FP15055 ss-10</strain>
    </source>
</reference>
<dbReference type="AlphaFoldDB" id="A0A0D7ASX8"/>
<protein>
    <submittedName>
        <fullName evidence="2">Uncharacterized protein</fullName>
    </submittedName>
</protein>
<feature type="compositionally biased region" description="Polar residues" evidence="1">
    <location>
        <begin position="104"/>
        <end position="115"/>
    </location>
</feature>
<organism evidence="2 3">
    <name type="scientific">Cylindrobasidium torrendii FP15055 ss-10</name>
    <dbReference type="NCBI Taxonomy" id="1314674"/>
    <lineage>
        <taxon>Eukaryota</taxon>
        <taxon>Fungi</taxon>
        <taxon>Dikarya</taxon>
        <taxon>Basidiomycota</taxon>
        <taxon>Agaricomycotina</taxon>
        <taxon>Agaricomycetes</taxon>
        <taxon>Agaricomycetidae</taxon>
        <taxon>Agaricales</taxon>
        <taxon>Marasmiineae</taxon>
        <taxon>Physalacriaceae</taxon>
        <taxon>Cylindrobasidium</taxon>
    </lineage>
</organism>
<accession>A0A0D7ASX8</accession>